<sequence length="71" mass="7788">MPPVYSQPFAPQYTAAAPAPQYIVPNPAGSLLFIDVQHWPCVGTRSVALTLMSLHHSVCRWCHRPCADIDG</sequence>
<gene>
    <name evidence="1" type="ORF">GDO81_018950</name>
</gene>
<comment type="caution">
    <text evidence="1">The sequence shown here is derived from an EMBL/GenBank/DDBJ whole genome shotgun (WGS) entry which is preliminary data.</text>
</comment>
<dbReference type="AlphaFoldDB" id="A0AAV6YGA7"/>
<organism evidence="1 2">
    <name type="scientific">Engystomops pustulosus</name>
    <name type="common">Tungara frog</name>
    <name type="synonym">Physalaemus pustulosus</name>
    <dbReference type="NCBI Taxonomy" id="76066"/>
    <lineage>
        <taxon>Eukaryota</taxon>
        <taxon>Metazoa</taxon>
        <taxon>Chordata</taxon>
        <taxon>Craniata</taxon>
        <taxon>Vertebrata</taxon>
        <taxon>Euteleostomi</taxon>
        <taxon>Amphibia</taxon>
        <taxon>Batrachia</taxon>
        <taxon>Anura</taxon>
        <taxon>Neobatrachia</taxon>
        <taxon>Hyloidea</taxon>
        <taxon>Leptodactylidae</taxon>
        <taxon>Leiuperinae</taxon>
        <taxon>Engystomops</taxon>
    </lineage>
</organism>
<reference evidence="1" key="1">
    <citation type="thesis" date="2020" institute="ProQuest LLC" country="789 East Eisenhower Parkway, Ann Arbor, MI, USA">
        <title>Comparative Genomics and Chromosome Evolution.</title>
        <authorList>
            <person name="Mudd A.B."/>
        </authorList>
    </citation>
    <scope>NUCLEOTIDE SEQUENCE</scope>
    <source>
        <strain evidence="1">237g6f4</strain>
        <tissue evidence="1">Blood</tissue>
    </source>
</reference>
<proteinExistence type="predicted"/>
<evidence type="ECO:0000313" key="2">
    <source>
        <dbReference type="Proteomes" id="UP000824782"/>
    </source>
</evidence>
<dbReference type="Proteomes" id="UP000824782">
    <property type="component" value="Unassembled WGS sequence"/>
</dbReference>
<keyword evidence="2" id="KW-1185">Reference proteome</keyword>
<dbReference type="EMBL" id="WNYA01096991">
    <property type="protein sequence ID" value="KAG8534640.1"/>
    <property type="molecule type" value="Genomic_DNA"/>
</dbReference>
<accession>A0AAV6YGA7</accession>
<name>A0AAV6YGA7_ENGPU</name>
<protein>
    <submittedName>
        <fullName evidence="1">Uncharacterized protein</fullName>
    </submittedName>
</protein>
<evidence type="ECO:0000313" key="1">
    <source>
        <dbReference type="EMBL" id="KAG8534640.1"/>
    </source>
</evidence>